<dbReference type="AlphaFoldDB" id="L0DRB0"/>
<keyword evidence="2" id="KW-1185">Reference proteome</keyword>
<dbReference type="InterPro" id="IPR014917">
    <property type="entry name" value="DUF1800"/>
</dbReference>
<organism evidence="1 2">
    <name type="scientific">Singulisphaera acidiphila (strain ATCC BAA-1392 / DSM 18658 / VKM B-2454 / MOB10)</name>
    <dbReference type="NCBI Taxonomy" id="886293"/>
    <lineage>
        <taxon>Bacteria</taxon>
        <taxon>Pseudomonadati</taxon>
        <taxon>Planctomycetota</taxon>
        <taxon>Planctomycetia</taxon>
        <taxon>Isosphaerales</taxon>
        <taxon>Isosphaeraceae</taxon>
        <taxon>Singulisphaera</taxon>
    </lineage>
</organism>
<dbReference type="eggNOG" id="COG5267">
    <property type="taxonomic scope" value="Bacteria"/>
</dbReference>
<dbReference type="OrthoDB" id="9772295at2"/>
<dbReference type="HOGENOM" id="CLU_026001_1_0_0"/>
<dbReference type="RefSeq" id="WP_015250605.1">
    <property type="nucleotide sequence ID" value="NC_019892.1"/>
</dbReference>
<protein>
    <recommendedName>
        <fullName evidence="3">DUF1800 domain-containing protein</fullName>
    </recommendedName>
</protein>
<evidence type="ECO:0000313" key="2">
    <source>
        <dbReference type="Proteomes" id="UP000010798"/>
    </source>
</evidence>
<dbReference type="Pfam" id="PF08811">
    <property type="entry name" value="DUF1800"/>
    <property type="match status" value="1"/>
</dbReference>
<accession>L0DRB0</accession>
<reference evidence="1 2" key="1">
    <citation type="submission" date="2012-02" db="EMBL/GenBank/DDBJ databases">
        <title>Complete sequence of chromosome of Singulisphaera acidiphila DSM 18658.</title>
        <authorList>
            <consortium name="US DOE Joint Genome Institute (JGI-PGF)"/>
            <person name="Lucas S."/>
            <person name="Copeland A."/>
            <person name="Lapidus A."/>
            <person name="Glavina del Rio T."/>
            <person name="Dalin E."/>
            <person name="Tice H."/>
            <person name="Bruce D."/>
            <person name="Goodwin L."/>
            <person name="Pitluck S."/>
            <person name="Peters L."/>
            <person name="Ovchinnikova G."/>
            <person name="Chertkov O."/>
            <person name="Kyrpides N."/>
            <person name="Mavromatis K."/>
            <person name="Ivanova N."/>
            <person name="Brettin T."/>
            <person name="Detter J.C."/>
            <person name="Han C."/>
            <person name="Larimer F."/>
            <person name="Land M."/>
            <person name="Hauser L."/>
            <person name="Markowitz V."/>
            <person name="Cheng J.-F."/>
            <person name="Hugenholtz P."/>
            <person name="Woyke T."/>
            <person name="Wu D."/>
            <person name="Tindall B."/>
            <person name="Pomrenke H."/>
            <person name="Brambilla E."/>
            <person name="Klenk H.-P."/>
            <person name="Eisen J.A."/>
        </authorList>
    </citation>
    <scope>NUCLEOTIDE SEQUENCE [LARGE SCALE GENOMIC DNA]</scope>
    <source>
        <strain evidence="2">ATCC BAA-1392 / DSM 18658 / VKM B-2454 / MOB10</strain>
    </source>
</reference>
<evidence type="ECO:0000313" key="1">
    <source>
        <dbReference type="EMBL" id="AGA31540.1"/>
    </source>
</evidence>
<dbReference type="STRING" id="886293.Sinac_7507"/>
<evidence type="ECO:0008006" key="3">
    <source>
        <dbReference type="Google" id="ProtNLM"/>
    </source>
</evidence>
<dbReference type="EMBL" id="CP003364">
    <property type="protein sequence ID" value="AGA31540.1"/>
    <property type="molecule type" value="Genomic_DNA"/>
</dbReference>
<proteinExistence type="predicted"/>
<dbReference type="KEGG" id="saci:Sinac_7507"/>
<name>L0DRB0_SINAD</name>
<sequence length="479" mass="54188">MTTRLSPLDAIDPAEAWAPWTPSPSTPWDRKWAGHLYRRAAFGASWPELQEALDIGHEATIDRLLVGREGQDDFDRLMDELGPDSLQPFQPNNDGNESALQSWWLHRLIQTMHPLRERMVLFWHNHFATSILKVRQPGLMKQQNVLIRRHALGKFAPFLLEISRDPAMLIWLDGNSNSRGKPNENYAREVMELFTLGVGHYSETDVREAARAFTGWHTDGQKFTLNHFQHDDGKKTLLGQTGDWNGEDVVRIVLEQPAAARFLIRKLYRYLISEGETPSDALVEPLAARYRDSGYDTAELVGTMLRSRLFFSDQAYRQRIKSPVEYVIGLLRGLEASVEPSADYSMQQQPRLMDGLGQSLFAPPNVKGWTGGEAWLNSATLLARHNLAWKVVQGTQGPSGIKSNPSALVRKYTTSRDAKGQVDFLFDLLLQPAEGEVDERAIGKLVEFLSQGKPSTKPPERLVRETIHALLLMPEYQLS</sequence>
<gene>
    <name evidence="1" type="ordered locus">Sinac_7507</name>
</gene>
<dbReference type="Proteomes" id="UP000010798">
    <property type="component" value="Chromosome"/>
</dbReference>